<dbReference type="Proteomes" id="UP000076532">
    <property type="component" value="Unassembled WGS sequence"/>
</dbReference>
<dbReference type="Pfam" id="PF00925">
    <property type="entry name" value="GTP_cyclohydro2"/>
    <property type="match status" value="1"/>
</dbReference>
<dbReference type="PANTHER" id="PTHR47259:SF2">
    <property type="entry name" value="URACIL-REGULATED PROTEIN 1"/>
    <property type="match status" value="1"/>
</dbReference>
<evidence type="ECO:0000313" key="3">
    <source>
        <dbReference type="EMBL" id="KZP15016.1"/>
    </source>
</evidence>
<evidence type="ECO:0000259" key="1">
    <source>
        <dbReference type="Pfam" id="PF00925"/>
    </source>
</evidence>
<name>A0A166DS95_9AGAM</name>
<evidence type="ECO:0000259" key="2">
    <source>
        <dbReference type="Pfam" id="PF12471"/>
    </source>
</evidence>
<protein>
    <recommendedName>
        <fullName evidence="5">GTP cyclohydrolase II</fullName>
    </recommendedName>
</protein>
<dbReference type="SUPFAM" id="SSF142695">
    <property type="entry name" value="RibA-like"/>
    <property type="match status" value="1"/>
</dbReference>
<dbReference type="AlphaFoldDB" id="A0A166DS95"/>
<dbReference type="InterPro" id="IPR022163">
    <property type="entry name" value="GTP_CH_N"/>
</dbReference>
<feature type="domain" description="GTP cyclohydrolase II" evidence="1">
    <location>
        <begin position="340"/>
        <end position="482"/>
    </location>
</feature>
<dbReference type="EMBL" id="KV417609">
    <property type="protein sequence ID" value="KZP15016.1"/>
    <property type="molecule type" value="Genomic_DNA"/>
</dbReference>
<dbReference type="Gene3D" id="3.40.50.10990">
    <property type="entry name" value="GTP cyclohydrolase II"/>
    <property type="match status" value="1"/>
</dbReference>
<dbReference type="NCBIfam" id="NF005536">
    <property type="entry name" value="PRK07198.1"/>
    <property type="match status" value="1"/>
</dbReference>
<sequence length="531" mass="58834">MDLFPEVLEAGALSWTFTVPIPTDQQIMQAKLVGLFTIPSSPPMVPVAIPGRYDSPPTHSIPLSMTPPSVKLPLQPVGSPSLKSNESLQADREREKLLYPGKVLLTTYPDEHGIKPHPLQWGAENPEIRGPVICSRLGSTIKHRNALGAHSGSYSIYRALALAMGALSPTHKPDYSLTEPPVDIPPQPSWYDPTKIVSLDPWGHLVPQVWKKDIDIDGLDIRPSISVTKAHIKMSEFDEAAKRGEMIIDGKVVLESASLTSPDGTQSNAHPGVEINVSKAAVDPVWYLPGVAERFGISESLLRRALFEDTGGMYPELITRPDIKVFLPPIGNMTVYIFGHPAFMSDETKELTLRVHDECNGSDVFGSDDCTCKPYLTYSIEEAVRCAQRGGVGVVVYFRKEGRALGEVTKYLIYNLRKRGGNSADKYFKSTELIAGVKDMRFQALMPDVLHWLGIRKIDNMISMSDMKYDAIVESGIPILKRYDLPEHLIPRDSRVEIDAKIASGYFSSGKQVKDSDLYKTIGRAWEETEH</sequence>
<dbReference type="OrthoDB" id="57939at2759"/>
<accession>A0A166DS95</accession>
<dbReference type="InterPro" id="IPR032677">
    <property type="entry name" value="GTP_cyclohydro_II"/>
</dbReference>
<evidence type="ECO:0000313" key="4">
    <source>
        <dbReference type="Proteomes" id="UP000076532"/>
    </source>
</evidence>
<evidence type="ECO:0008006" key="5">
    <source>
        <dbReference type="Google" id="ProtNLM"/>
    </source>
</evidence>
<gene>
    <name evidence="3" type="ORF">FIBSPDRAFT_935405</name>
</gene>
<dbReference type="STRING" id="436010.A0A166DS95"/>
<organism evidence="3 4">
    <name type="scientific">Athelia psychrophila</name>
    <dbReference type="NCBI Taxonomy" id="1759441"/>
    <lineage>
        <taxon>Eukaryota</taxon>
        <taxon>Fungi</taxon>
        <taxon>Dikarya</taxon>
        <taxon>Basidiomycota</taxon>
        <taxon>Agaricomycotina</taxon>
        <taxon>Agaricomycetes</taxon>
        <taxon>Agaricomycetidae</taxon>
        <taxon>Atheliales</taxon>
        <taxon>Atheliaceae</taxon>
        <taxon>Athelia</taxon>
    </lineage>
</organism>
<reference evidence="3 4" key="1">
    <citation type="journal article" date="2016" name="Mol. Biol. Evol.">
        <title>Comparative Genomics of Early-Diverging Mushroom-Forming Fungi Provides Insights into the Origins of Lignocellulose Decay Capabilities.</title>
        <authorList>
            <person name="Nagy L.G."/>
            <person name="Riley R."/>
            <person name="Tritt A."/>
            <person name="Adam C."/>
            <person name="Daum C."/>
            <person name="Floudas D."/>
            <person name="Sun H."/>
            <person name="Yadav J.S."/>
            <person name="Pangilinan J."/>
            <person name="Larsson K.H."/>
            <person name="Matsuura K."/>
            <person name="Barry K."/>
            <person name="Labutti K."/>
            <person name="Kuo R."/>
            <person name="Ohm R.A."/>
            <person name="Bhattacharya S.S."/>
            <person name="Shirouzu T."/>
            <person name="Yoshinaga Y."/>
            <person name="Martin F.M."/>
            <person name="Grigoriev I.V."/>
            <person name="Hibbett D.S."/>
        </authorList>
    </citation>
    <scope>NUCLEOTIDE SEQUENCE [LARGE SCALE GENOMIC DNA]</scope>
    <source>
        <strain evidence="3 4">CBS 109695</strain>
    </source>
</reference>
<dbReference type="PANTHER" id="PTHR47259">
    <property type="match status" value="1"/>
</dbReference>
<dbReference type="InterPro" id="IPR036144">
    <property type="entry name" value="RibA-like_sf"/>
</dbReference>
<dbReference type="Pfam" id="PF12471">
    <property type="entry name" value="GTP_CH_N"/>
    <property type="match status" value="1"/>
</dbReference>
<keyword evidence="4" id="KW-1185">Reference proteome</keyword>
<feature type="domain" description="GTP cyclohydrolase N-terminal" evidence="2">
    <location>
        <begin position="102"/>
        <end position="309"/>
    </location>
</feature>
<proteinExistence type="predicted"/>